<name>A0A392V8T6_9FABA</name>
<dbReference type="Proteomes" id="UP000265520">
    <property type="component" value="Unassembled WGS sequence"/>
</dbReference>
<sequence length="41" mass="4295">MLNLPGAQGAAVWGARRNLHGSFAVCCLFLAQRAGRAAHCV</sequence>
<comment type="caution">
    <text evidence="1">The sequence shown here is derived from an EMBL/GenBank/DDBJ whole genome shotgun (WGS) entry which is preliminary data.</text>
</comment>
<evidence type="ECO:0000313" key="2">
    <source>
        <dbReference type="Proteomes" id="UP000265520"/>
    </source>
</evidence>
<reference evidence="1 2" key="1">
    <citation type="journal article" date="2018" name="Front. Plant Sci.">
        <title>Red Clover (Trifolium pratense) and Zigzag Clover (T. medium) - A Picture of Genomic Similarities and Differences.</title>
        <authorList>
            <person name="Dluhosova J."/>
            <person name="Istvanek J."/>
            <person name="Nedelnik J."/>
            <person name="Repkova J."/>
        </authorList>
    </citation>
    <scope>NUCLEOTIDE SEQUENCE [LARGE SCALE GENOMIC DNA]</scope>
    <source>
        <strain evidence="2">cv. 10/8</strain>
        <tissue evidence="1">Leaf</tissue>
    </source>
</reference>
<organism evidence="1 2">
    <name type="scientific">Trifolium medium</name>
    <dbReference type="NCBI Taxonomy" id="97028"/>
    <lineage>
        <taxon>Eukaryota</taxon>
        <taxon>Viridiplantae</taxon>
        <taxon>Streptophyta</taxon>
        <taxon>Embryophyta</taxon>
        <taxon>Tracheophyta</taxon>
        <taxon>Spermatophyta</taxon>
        <taxon>Magnoliopsida</taxon>
        <taxon>eudicotyledons</taxon>
        <taxon>Gunneridae</taxon>
        <taxon>Pentapetalae</taxon>
        <taxon>rosids</taxon>
        <taxon>fabids</taxon>
        <taxon>Fabales</taxon>
        <taxon>Fabaceae</taxon>
        <taxon>Papilionoideae</taxon>
        <taxon>50 kb inversion clade</taxon>
        <taxon>NPAAA clade</taxon>
        <taxon>Hologalegina</taxon>
        <taxon>IRL clade</taxon>
        <taxon>Trifolieae</taxon>
        <taxon>Trifolium</taxon>
    </lineage>
</organism>
<evidence type="ECO:0000313" key="1">
    <source>
        <dbReference type="EMBL" id="MCI83255.1"/>
    </source>
</evidence>
<protein>
    <submittedName>
        <fullName evidence="1">Uncharacterized protein</fullName>
    </submittedName>
</protein>
<dbReference type="EMBL" id="LXQA011062823">
    <property type="protein sequence ID" value="MCI83255.1"/>
    <property type="molecule type" value="Genomic_DNA"/>
</dbReference>
<keyword evidence="2" id="KW-1185">Reference proteome</keyword>
<feature type="non-terminal residue" evidence="1">
    <location>
        <position position="41"/>
    </location>
</feature>
<dbReference type="AlphaFoldDB" id="A0A392V8T6"/>
<accession>A0A392V8T6</accession>
<proteinExistence type="predicted"/>